<gene>
    <name evidence="2" type="ORF">ACFQ1E_19365</name>
</gene>
<accession>A0ABW3HAI8</accession>
<organism evidence="2 3">
    <name type="scientific">Sphingomonas canadensis</name>
    <dbReference type="NCBI Taxonomy" id="1219257"/>
    <lineage>
        <taxon>Bacteria</taxon>
        <taxon>Pseudomonadati</taxon>
        <taxon>Pseudomonadota</taxon>
        <taxon>Alphaproteobacteria</taxon>
        <taxon>Sphingomonadales</taxon>
        <taxon>Sphingomonadaceae</taxon>
        <taxon>Sphingomonas</taxon>
    </lineage>
</organism>
<dbReference type="RefSeq" id="WP_264946368.1">
    <property type="nucleotide sequence ID" value="NZ_JAPDRA010000013.1"/>
</dbReference>
<reference evidence="3" key="1">
    <citation type="journal article" date="2019" name="Int. J. Syst. Evol. Microbiol.">
        <title>The Global Catalogue of Microorganisms (GCM) 10K type strain sequencing project: providing services to taxonomists for standard genome sequencing and annotation.</title>
        <authorList>
            <consortium name="The Broad Institute Genomics Platform"/>
            <consortium name="The Broad Institute Genome Sequencing Center for Infectious Disease"/>
            <person name="Wu L."/>
            <person name="Ma J."/>
        </authorList>
    </citation>
    <scope>NUCLEOTIDE SEQUENCE [LARGE SCALE GENOMIC DNA]</scope>
    <source>
        <strain evidence="3">CCUG 62982</strain>
    </source>
</reference>
<sequence length="245" mass="26540">MTAVCRAPDCTATKLCRAHIVPAGFARTLSAPGGHNKAVRSTGAQRAVPPHGDYDPNILCGDCDTALGRFDGYAIAFCAELPPTPDARTGQVFSHEAFDGAQFARAVLAILWRASISTREQFRAISLGPYEDRAAAILFSGAPLSSLPEFEVVLSRYASSAHDARKFVFMPMRIRSGALTAFTIGLSGFLVWAKVDQRPTDKLLAPFVINAASVLRSPIVRFEESAEYGFFQKAGRRGRERARTS</sequence>
<evidence type="ECO:0000256" key="1">
    <source>
        <dbReference type="SAM" id="Phobius"/>
    </source>
</evidence>
<dbReference type="EMBL" id="JBHTJG010000013">
    <property type="protein sequence ID" value="MFD0948506.1"/>
    <property type="molecule type" value="Genomic_DNA"/>
</dbReference>
<name>A0ABW3HAI8_9SPHN</name>
<evidence type="ECO:0000313" key="2">
    <source>
        <dbReference type="EMBL" id="MFD0948506.1"/>
    </source>
</evidence>
<keyword evidence="3" id="KW-1185">Reference proteome</keyword>
<evidence type="ECO:0000313" key="3">
    <source>
        <dbReference type="Proteomes" id="UP001596977"/>
    </source>
</evidence>
<keyword evidence="1" id="KW-0812">Transmembrane</keyword>
<proteinExistence type="predicted"/>
<protein>
    <recommendedName>
        <fullName evidence="4">HNH endonuclease</fullName>
    </recommendedName>
</protein>
<evidence type="ECO:0008006" key="4">
    <source>
        <dbReference type="Google" id="ProtNLM"/>
    </source>
</evidence>
<dbReference type="Proteomes" id="UP001596977">
    <property type="component" value="Unassembled WGS sequence"/>
</dbReference>
<feature type="transmembrane region" description="Helical" evidence="1">
    <location>
        <begin position="174"/>
        <end position="193"/>
    </location>
</feature>
<comment type="caution">
    <text evidence="2">The sequence shown here is derived from an EMBL/GenBank/DDBJ whole genome shotgun (WGS) entry which is preliminary data.</text>
</comment>
<keyword evidence="1" id="KW-0472">Membrane</keyword>
<keyword evidence="1" id="KW-1133">Transmembrane helix</keyword>